<feature type="non-terminal residue" evidence="3">
    <location>
        <position position="346"/>
    </location>
</feature>
<organism evidence="4">
    <name type="scientific">Schizophyllum commune (strain H4-8 / FGSC 9210)</name>
    <name type="common">Split gill fungus</name>
    <dbReference type="NCBI Taxonomy" id="578458"/>
    <lineage>
        <taxon>Eukaryota</taxon>
        <taxon>Fungi</taxon>
        <taxon>Dikarya</taxon>
        <taxon>Basidiomycota</taxon>
        <taxon>Agaricomycotina</taxon>
        <taxon>Agaricomycetes</taxon>
        <taxon>Agaricomycetidae</taxon>
        <taxon>Agaricales</taxon>
        <taxon>Schizophyllaceae</taxon>
        <taxon>Schizophyllum</taxon>
    </lineage>
</organism>
<dbReference type="GeneID" id="9596068"/>
<dbReference type="EMBL" id="GL377303">
    <property type="protein sequence ID" value="EFJ00338.1"/>
    <property type="molecule type" value="Genomic_DNA"/>
</dbReference>
<name>D8PSI2_SCHCM</name>
<evidence type="ECO:0000313" key="3">
    <source>
        <dbReference type="EMBL" id="EFJ00338.1"/>
    </source>
</evidence>
<dbReference type="Proteomes" id="UP000007431">
    <property type="component" value="Unassembled WGS sequence"/>
</dbReference>
<protein>
    <submittedName>
        <fullName evidence="3">Uncharacterized protein</fullName>
    </submittedName>
</protein>
<dbReference type="HOGENOM" id="CLU_044614_9_0_1"/>
<evidence type="ECO:0000313" key="4">
    <source>
        <dbReference type="Proteomes" id="UP000007431"/>
    </source>
</evidence>
<reference evidence="3 4" key="1">
    <citation type="journal article" date="2010" name="Nat. Biotechnol.">
        <title>Genome sequence of the model mushroom Schizophyllum commune.</title>
        <authorList>
            <person name="Ohm R.A."/>
            <person name="de Jong J.F."/>
            <person name="Lugones L.G."/>
            <person name="Aerts A."/>
            <person name="Kothe E."/>
            <person name="Stajich J.E."/>
            <person name="de Vries R.P."/>
            <person name="Record E."/>
            <person name="Levasseur A."/>
            <person name="Baker S.E."/>
            <person name="Bartholomew K.A."/>
            <person name="Coutinho P.M."/>
            <person name="Erdmann S."/>
            <person name="Fowler T.J."/>
            <person name="Gathman A.C."/>
            <person name="Lombard V."/>
            <person name="Henrissat B."/>
            <person name="Knabe N."/>
            <person name="Kuees U."/>
            <person name="Lilly W.W."/>
            <person name="Lindquist E."/>
            <person name="Lucas S."/>
            <person name="Magnuson J.K."/>
            <person name="Piumi F."/>
            <person name="Raudaskoski M."/>
            <person name="Salamov A."/>
            <person name="Schmutz J."/>
            <person name="Schwarze F.W.M.R."/>
            <person name="vanKuyk P.A."/>
            <person name="Horton J.S."/>
            <person name="Grigoriev I.V."/>
            <person name="Woesten H.A.B."/>
        </authorList>
    </citation>
    <scope>NUCLEOTIDE SEQUENCE [LARGE SCALE GENOMIC DNA]</scope>
    <source>
        <strain evidence="4">H4-8 / FGSC 9210</strain>
    </source>
</reference>
<evidence type="ECO:0000256" key="1">
    <source>
        <dbReference type="SAM" id="MobiDB-lite"/>
    </source>
</evidence>
<feature type="transmembrane region" description="Helical" evidence="2">
    <location>
        <begin position="89"/>
        <end position="108"/>
    </location>
</feature>
<dbReference type="KEGG" id="scm:SCHCO_01146212"/>
<dbReference type="AlphaFoldDB" id="D8PSI2"/>
<proteinExistence type="predicted"/>
<gene>
    <name evidence="3" type="ORF">SCHCODRAFT_105763</name>
</gene>
<feature type="region of interest" description="Disordered" evidence="1">
    <location>
        <begin position="316"/>
        <end position="346"/>
    </location>
</feature>
<keyword evidence="2" id="KW-1133">Transmembrane helix</keyword>
<dbReference type="InParanoid" id="D8PSI2"/>
<feature type="transmembrane region" description="Helical" evidence="2">
    <location>
        <begin position="214"/>
        <end position="236"/>
    </location>
</feature>
<dbReference type="VEuPathDB" id="FungiDB:SCHCODRAFT_01146212"/>
<feature type="transmembrane region" description="Helical" evidence="2">
    <location>
        <begin position="242"/>
        <end position="269"/>
    </location>
</feature>
<keyword evidence="2" id="KW-0472">Membrane</keyword>
<feature type="transmembrane region" description="Helical" evidence="2">
    <location>
        <begin position="169"/>
        <end position="193"/>
    </location>
</feature>
<sequence length="346" mass="38035">MSATASNVLQPHDIRVLRHVYYQTGLSLLFYGMQSTLTVATVSILATKEGRSRWMLAAIVALFVSSTVEAALMTVFYPLQMPGWLGNSLWTGEFVAFMNRINAAIAVFKRLNYIMSDTIVVWRAWILWPDSRFAKGALLVCMCGSVVGAVTDCVWILKPIGVYQVSNARTLMITIPLLLTNLVATTLIGARIWCYRRDIKSGLGLSKRTQVESVLRTTLGSLLRIASIVFLVLSYISRDDTLSLLLLTGVVIHNIAGIYPTIVILIVAYGRKAQTELRAQVSHDLRFALSLDVLSERIHSSNMGIAADSVSLSVLSNHDEDPQPTTSRSFANSLPGSPDAQPMARD</sequence>
<evidence type="ECO:0000256" key="2">
    <source>
        <dbReference type="SAM" id="Phobius"/>
    </source>
</evidence>
<dbReference type="RefSeq" id="XP_003035240.1">
    <property type="nucleotide sequence ID" value="XM_003035194.1"/>
</dbReference>
<feature type="transmembrane region" description="Helical" evidence="2">
    <location>
        <begin position="54"/>
        <end position="77"/>
    </location>
</feature>
<feature type="compositionally biased region" description="Polar residues" evidence="1">
    <location>
        <begin position="323"/>
        <end position="335"/>
    </location>
</feature>
<keyword evidence="4" id="KW-1185">Reference proteome</keyword>
<accession>D8PSI2</accession>
<keyword evidence="2" id="KW-0812">Transmembrane</keyword>
<feature type="transmembrane region" description="Helical" evidence="2">
    <location>
        <begin position="137"/>
        <end position="157"/>
    </location>
</feature>
<dbReference type="OrthoDB" id="3174319at2759"/>
<feature type="transmembrane region" description="Helical" evidence="2">
    <location>
        <begin position="20"/>
        <end position="47"/>
    </location>
</feature>